<evidence type="ECO:0000313" key="2">
    <source>
        <dbReference type="Proteomes" id="UP000240572"/>
    </source>
</evidence>
<name>A0A2P8CYY5_9BACT</name>
<keyword evidence="2" id="KW-1185">Reference proteome</keyword>
<proteinExistence type="predicted"/>
<evidence type="ECO:0000313" key="1">
    <source>
        <dbReference type="EMBL" id="PSK90147.1"/>
    </source>
</evidence>
<reference evidence="1 2" key="1">
    <citation type="submission" date="2018-03" db="EMBL/GenBank/DDBJ databases">
        <title>Genomic Encyclopedia of Type Strains, Phase III (KMG-III): the genomes of soil and plant-associated and newly described type strains.</title>
        <authorList>
            <person name="Whitman W."/>
        </authorList>
    </citation>
    <scope>NUCLEOTIDE SEQUENCE [LARGE SCALE GENOMIC DNA]</scope>
    <source>
        <strain evidence="1 2">CGMCC 1.12700</strain>
    </source>
</reference>
<dbReference type="Proteomes" id="UP000240572">
    <property type="component" value="Unassembled WGS sequence"/>
</dbReference>
<protein>
    <submittedName>
        <fullName evidence="1">Uncharacterized protein</fullName>
    </submittedName>
</protein>
<dbReference type="EMBL" id="PYGD01000009">
    <property type="protein sequence ID" value="PSK90147.1"/>
    <property type="molecule type" value="Genomic_DNA"/>
</dbReference>
<dbReference type="AlphaFoldDB" id="A0A2P8CYY5"/>
<accession>A0A2P8CYY5</accession>
<sequence>MQRGQAVRRCPFALLFFHQLLPAQDAANNYGTFFVDPQKDTTLWKL</sequence>
<organism evidence="1 2">
    <name type="scientific">Taibaiella chishuiensis</name>
    <dbReference type="NCBI Taxonomy" id="1434707"/>
    <lineage>
        <taxon>Bacteria</taxon>
        <taxon>Pseudomonadati</taxon>
        <taxon>Bacteroidota</taxon>
        <taxon>Chitinophagia</taxon>
        <taxon>Chitinophagales</taxon>
        <taxon>Chitinophagaceae</taxon>
        <taxon>Taibaiella</taxon>
    </lineage>
</organism>
<gene>
    <name evidence="1" type="ORF">B0I18_109153</name>
</gene>
<comment type="caution">
    <text evidence="1">The sequence shown here is derived from an EMBL/GenBank/DDBJ whole genome shotgun (WGS) entry which is preliminary data.</text>
</comment>